<evidence type="ECO:0000313" key="3">
    <source>
        <dbReference type="Proteomes" id="UP000324222"/>
    </source>
</evidence>
<organism evidence="2 3">
    <name type="scientific">Portunus trituberculatus</name>
    <name type="common">Swimming crab</name>
    <name type="synonym">Neptunus trituberculatus</name>
    <dbReference type="NCBI Taxonomy" id="210409"/>
    <lineage>
        <taxon>Eukaryota</taxon>
        <taxon>Metazoa</taxon>
        <taxon>Ecdysozoa</taxon>
        <taxon>Arthropoda</taxon>
        <taxon>Crustacea</taxon>
        <taxon>Multicrustacea</taxon>
        <taxon>Malacostraca</taxon>
        <taxon>Eumalacostraca</taxon>
        <taxon>Eucarida</taxon>
        <taxon>Decapoda</taxon>
        <taxon>Pleocyemata</taxon>
        <taxon>Brachyura</taxon>
        <taxon>Eubrachyura</taxon>
        <taxon>Portunoidea</taxon>
        <taxon>Portunidae</taxon>
        <taxon>Portuninae</taxon>
        <taxon>Portunus</taxon>
    </lineage>
</organism>
<gene>
    <name evidence="2" type="ORF">E2C01_018486</name>
</gene>
<sequence length="83" mass="9001">MTASPTSTQSDSSCLDCNSHHGHSLQASPRPPGYKVSSPPASQASSRSLPSLHASSNYALYFTINTKEQTHVFLLQPHQDMMN</sequence>
<keyword evidence="3" id="KW-1185">Reference proteome</keyword>
<feature type="compositionally biased region" description="Polar residues" evidence="1">
    <location>
        <begin position="1"/>
        <end position="16"/>
    </location>
</feature>
<reference evidence="2 3" key="1">
    <citation type="submission" date="2019-05" db="EMBL/GenBank/DDBJ databases">
        <title>Another draft genome of Portunus trituberculatus and its Hox gene families provides insights of decapod evolution.</title>
        <authorList>
            <person name="Jeong J.-H."/>
            <person name="Song I."/>
            <person name="Kim S."/>
            <person name="Choi T."/>
            <person name="Kim D."/>
            <person name="Ryu S."/>
            <person name="Kim W."/>
        </authorList>
    </citation>
    <scope>NUCLEOTIDE SEQUENCE [LARGE SCALE GENOMIC DNA]</scope>
    <source>
        <tissue evidence="2">Muscle</tissue>
    </source>
</reference>
<feature type="compositionally biased region" description="Low complexity" evidence="1">
    <location>
        <begin position="37"/>
        <end position="49"/>
    </location>
</feature>
<evidence type="ECO:0000256" key="1">
    <source>
        <dbReference type="SAM" id="MobiDB-lite"/>
    </source>
</evidence>
<feature type="region of interest" description="Disordered" evidence="1">
    <location>
        <begin position="1"/>
        <end position="49"/>
    </location>
</feature>
<dbReference type="Proteomes" id="UP000324222">
    <property type="component" value="Unassembled WGS sequence"/>
</dbReference>
<dbReference type="AlphaFoldDB" id="A0A5B7DW97"/>
<evidence type="ECO:0000313" key="2">
    <source>
        <dbReference type="EMBL" id="MPC25377.1"/>
    </source>
</evidence>
<comment type="caution">
    <text evidence="2">The sequence shown here is derived from an EMBL/GenBank/DDBJ whole genome shotgun (WGS) entry which is preliminary data.</text>
</comment>
<dbReference type="EMBL" id="VSRR010001453">
    <property type="protein sequence ID" value="MPC25377.1"/>
    <property type="molecule type" value="Genomic_DNA"/>
</dbReference>
<protein>
    <submittedName>
        <fullName evidence="2">Uncharacterized protein</fullName>
    </submittedName>
</protein>
<name>A0A5B7DW97_PORTR</name>
<proteinExistence type="predicted"/>
<accession>A0A5B7DW97</accession>